<dbReference type="PANTHER" id="PTHR45661">
    <property type="entry name" value="SURFACE ANTIGEN"/>
    <property type="match status" value="1"/>
</dbReference>
<dbReference type="PANTHER" id="PTHR45661:SF3">
    <property type="entry name" value="IG-LIKE DOMAIN-CONTAINING PROTEIN"/>
    <property type="match status" value="1"/>
</dbReference>
<protein>
    <submittedName>
        <fullName evidence="1">Surface antigen BspA-like</fullName>
    </submittedName>
</protein>
<sequence length="247" mass="27430">MTELNQYCFSNMHKLREIQKIPNSILSIGSNAFDSTLISSFTVPLSTVNLSDSVFRDCSLLIVFTIPAGCALMNLGNFIFEGCSSLKKIECIDSAYFVVDNGGLFNKNRTSLICFPPASPINFFSFLQNVQTISPYAFYGCRNLQSILIPDNSISSIGHSAFAYCTSLKYINIPLCVKNIEQSAFIGCSNLHCGMIVQNKSISFRQTLIESSSLSPTVLKDCELITCKHDSFKLPVPNSFFYVFIEM</sequence>
<dbReference type="STRING" id="5722.A2DCH3"/>
<dbReference type="SUPFAM" id="SSF52058">
    <property type="entry name" value="L domain-like"/>
    <property type="match status" value="1"/>
</dbReference>
<evidence type="ECO:0000313" key="1">
    <source>
        <dbReference type="EMBL" id="EAY21910.1"/>
    </source>
</evidence>
<dbReference type="Pfam" id="PF13306">
    <property type="entry name" value="LRR_5"/>
    <property type="match status" value="2"/>
</dbReference>
<dbReference type="OrthoDB" id="1055097at2759"/>
<dbReference type="RefSeq" id="XP_001582896.1">
    <property type="nucleotide sequence ID" value="XM_001582846.1"/>
</dbReference>
<dbReference type="VEuPathDB" id="TrichDB:TVAGG3_0956790"/>
<proteinExistence type="predicted"/>
<accession>A2DCH3</accession>
<dbReference type="Gene3D" id="3.80.10.10">
    <property type="entry name" value="Ribonuclease Inhibitor"/>
    <property type="match status" value="1"/>
</dbReference>
<dbReference type="AlphaFoldDB" id="A2DCH3"/>
<name>A2DCH3_TRIV3</name>
<organism evidence="1 2">
    <name type="scientific">Trichomonas vaginalis (strain ATCC PRA-98 / G3)</name>
    <dbReference type="NCBI Taxonomy" id="412133"/>
    <lineage>
        <taxon>Eukaryota</taxon>
        <taxon>Metamonada</taxon>
        <taxon>Parabasalia</taxon>
        <taxon>Trichomonadida</taxon>
        <taxon>Trichomonadidae</taxon>
        <taxon>Trichomonas</taxon>
    </lineage>
</organism>
<reference evidence="1" key="1">
    <citation type="submission" date="2006-10" db="EMBL/GenBank/DDBJ databases">
        <authorList>
            <person name="Amadeo P."/>
            <person name="Zhao Q."/>
            <person name="Wortman J."/>
            <person name="Fraser-Liggett C."/>
            <person name="Carlton J."/>
        </authorList>
    </citation>
    <scope>NUCLEOTIDE SEQUENCE</scope>
    <source>
        <strain evidence="1">G3</strain>
    </source>
</reference>
<keyword evidence="2" id="KW-1185">Reference proteome</keyword>
<reference evidence="1" key="2">
    <citation type="journal article" date="2007" name="Science">
        <title>Draft genome sequence of the sexually transmitted pathogen Trichomonas vaginalis.</title>
        <authorList>
            <person name="Carlton J.M."/>
            <person name="Hirt R.P."/>
            <person name="Silva J.C."/>
            <person name="Delcher A.L."/>
            <person name="Schatz M."/>
            <person name="Zhao Q."/>
            <person name="Wortman J.R."/>
            <person name="Bidwell S.L."/>
            <person name="Alsmark U.C.M."/>
            <person name="Besteiro S."/>
            <person name="Sicheritz-Ponten T."/>
            <person name="Noel C.J."/>
            <person name="Dacks J.B."/>
            <person name="Foster P.G."/>
            <person name="Simillion C."/>
            <person name="Van de Peer Y."/>
            <person name="Miranda-Saavedra D."/>
            <person name="Barton G.J."/>
            <person name="Westrop G.D."/>
            <person name="Mueller S."/>
            <person name="Dessi D."/>
            <person name="Fiori P.L."/>
            <person name="Ren Q."/>
            <person name="Paulsen I."/>
            <person name="Zhang H."/>
            <person name="Bastida-Corcuera F.D."/>
            <person name="Simoes-Barbosa A."/>
            <person name="Brown M.T."/>
            <person name="Hayes R.D."/>
            <person name="Mukherjee M."/>
            <person name="Okumura C.Y."/>
            <person name="Schneider R."/>
            <person name="Smith A.J."/>
            <person name="Vanacova S."/>
            <person name="Villalvazo M."/>
            <person name="Haas B.J."/>
            <person name="Pertea M."/>
            <person name="Feldblyum T.V."/>
            <person name="Utterback T.R."/>
            <person name="Shu C.L."/>
            <person name="Osoegawa K."/>
            <person name="de Jong P.J."/>
            <person name="Hrdy I."/>
            <person name="Horvathova L."/>
            <person name="Zubacova Z."/>
            <person name="Dolezal P."/>
            <person name="Malik S.B."/>
            <person name="Logsdon J.M. Jr."/>
            <person name="Henze K."/>
            <person name="Gupta A."/>
            <person name="Wang C.C."/>
            <person name="Dunne R.L."/>
            <person name="Upcroft J.A."/>
            <person name="Upcroft P."/>
            <person name="White O."/>
            <person name="Salzberg S.L."/>
            <person name="Tang P."/>
            <person name="Chiu C.-H."/>
            <person name="Lee Y.-S."/>
            <person name="Embley T.M."/>
            <person name="Coombs G.H."/>
            <person name="Mottram J.C."/>
            <person name="Tachezy J."/>
            <person name="Fraser-Liggett C.M."/>
            <person name="Johnson P.J."/>
        </authorList>
    </citation>
    <scope>NUCLEOTIDE SEQUENCE [LARGE SCALE GENOMIC DNA]</scope>
    <source>
        <strain evidence="1">G3</strain>
    </source>
</reference>
<evidence type="ECO:0000313" key="2">
    <source>
        <dbReference type="Proteomes" id="UP000001542"/>
    </source>
</evidence>
<dbReference type="InterPro" id="IPR032675">
    <property type="entry name" value="LRR_dom_sf"/>
</dbReference>
<dbReference type="Proteomes" id="UP000001542">
    <property type="component" value="Unassembled WGS sequence"/>
</dbReference>
<gene>
    <name evidence="1" type="ORF">TVAG_249700</name>
</gene>
<dbReference type="InParanoid" id="A2DCH3"/>
<dbReference type="EMBL" id="DS113187">
    <property type="protein sequence ID" value="EAY21910.1"/>
    <property type="molecule type" value="Genomic_DNA"/>
</dbReference>
<dbReference type="KEGG" id="tva:5467462"/>
<dbReference type="InterPro" id="IPR053139">
    <property type="entry name" value="Surface_bspA-like"/>
</dbReference>
<dbReference type="InterPro" id="IPR026906">
    <property type="entry name" value="LRR_5"/>
</dbReference>
<dbReference type="VEuPathDB" id="TrichDB:TVAG_446840"/>